<dbReference type="EMBL" id="SAXT01000006">
    <property type="protein sequence ID" value="TXJ11070.1"/>
    <property type="molecule type" value="Genomic_DNA"/>
</dbReference>
<dbReference type="RefSeq" id="WP_147545612.1">
    <property type="nucleotide sequence ID" value="NZ_SAXT01000006.1"/>
</dbReference>
<dbReference type="EMBL" id="SAXU01000001">
    <property type="protein sequence ID" value="TXJ21641.1"/>
    <property type="molecule type" value="Genomic_DNA"/>
</dbReference>
<evidence type="ECO:0000313" key="6">
    <source>
        <dbReference type="Proteomes" id="UP000325116"/>
    </source>
</evidence>
<reference evidence="4 5" key="1">
    <citation type="journal article" date="1992" name="Lakartidningen">
        <title>[Penicillin V and not amoxicillin is the first choice preparation in acute otitis].</title>
        <authorList>
            <person name="Kamme C."/>
            <person name="Lundgren K."/>
            <person name="Prellner K."/>
        </authorList>
    </citation>
    <scope>NUCLEOTIDE SEQUENCE [LARGE SCALE GENOMIC DNA]</scope>
    <source>
        <strain evidence="2 4">513A</strain>
        <strain evidence="3 5">PC3997IV</strain>
        <strain evidence="1 6">W1</strain>
    </source>
</reference>
<gene>
    <name evidence="2" type="ORF">EPJ79_11160</name>
    <name evidence="1" type="ORF">EPJ80_10595</name>
    <name evidence="3" type="ORF">EPJ81_09735</name>
</gene>
<dbReference type="AlphaFoldDB" id="A0A5C8DB63"/>
<name>A0A5C8DB63_9SPIR</name>
<proteinExistence type="predicted"/>
<evidence type="ECO:0000313" key="3">
    <source>
        <dbReference type="EMBL" id="TXJ36618.1"/>
    </source>
</evidence>
<comment type="caution">
    <text evidence="2">The sequence shown here is derived from an EMBL/GenBank/DDBJ whole genome shotgun (WGS) entry which is preliminary data.</text>
</comment>
<dbReference type="Proteomes" id="UP000325002">
    <property type="component" value="Unassembled WGS sequence"/>
</dbReference>
<dbReference type="Proteomes" id="UP000325116">
    <property type="component" value="Unassembled WGS sequence"/>
</dbReference>
<evidence type="ECO:0000313" key="2">
    <source>
        <dbReference type="EMBL" id="TXJ21641.1"/>
    </source>
</evidence>
<protein>
    <recommendedName>
        <fullName evidence="7">DUF1257 domain-containing protein</fullName>
    </recommendedName>
</protein>
<organism evidence="2 4">
    <name type="scientific">Brachyspira aalborgi</name>
    <dbReference type="NCBI Taxonomy" id="29522"/>
    <lineage>
        <taxon>Bacteria</taxon>
        <taxon>Pseudomonadati</taxon>
        <taxon>Spirochaetota</taxon>
        <taxon>Spirochaetia</taxon>
        <taxon>Brachyspirales</taxon>
        <taxon>Brachyspiraceae</taxon>
        <taxon>Brachyspira</taxon>
    </lineage>
</organism>
<dbReference type="Proteomes" id="UP000324638">
    <property type="component" value="Unassembled WGS sequence"/>
</dbReference>
<evidence type="ECO:0000313" key="5">
    <source>
        <dbReference type="Proteomes" id="UP000325002"/>
    </source>
</evidence>
<reference evidence="2" key="2">
    <citation type="submission" date="2019-01" db="EMBL/GenBank/DDBJ databases">
        <authorList>
            <person name="Thorell K."/>
        </authorList>
    </citation>
    <scope>NUCLEOTIDE SEQUENCE</scope>
    <source>
        <strain evidence="2">513A</strain>
        <strain evidence="3">PC3997IV</strain>
        <strain evidence="1">W1</strain>
    </source>
</reference>
<evidence type="ECO:0000313" key="4">
    <source>
        <dbReference type="Proteomes" id="UP000324638"/>
    </source>
</evidence>
<accession>A0A5C8DB63</accession>
<sequence>MSCLVKTTTPFISQEILLEALEKCGYNYEIKNDKIYIPSLHKYRNTYFKFVNGKYILNHDSWNNDISSFLIKVEKSYNNVYEIKLKEEAERLERERLAYIESQKKAIMEKAKAKGYRVMETKKDNKIQLTLVREVR</sequence>
<evidence type="ECO:0008006" key="7">
    <source>
        <dbReference type="Google" id="ProtNLM"/>
    </source>
</evidence>
<dbReference type="EMBL" id="SAYD01000021">
    <property type="protein sequence ID" value="TXJ36618.1"/>
    <property type="molecule type" value="Genomic_DNA"/>
</dbReference>
<evidence type="ECO:0000313" key="1">
    <source>
        <dbReference type="EMBL" id="TXJ11070.1"/>
    </source>
</evidence>